<feature type="region of interest" description="Disordered" evidence="1">
    <location>
        <begin position="1"/>
        <end position="41"/>
    </location>
</feature>
<gene>
    <name evidence="4" type="ORF">MCOR33_004414</name>
</gene>
<evidence type="ECO:0008006" key="6">
    <source>
        <dbReference type="Google" id="ProtNLM"/>
    </source>
</evidence>
<dbReference type="EMBL" id="JABSND010000064">
    <property type="protein sequence ID" value="KAI6299714.1"/>
    <property type="molecule type" value="Genomic_DNA"/>
</dbReference>
<organism evidence="4 5">
    <name type="scientific">Pyricularia grisea</name>
    <name type="common">Crabgrass-specific blast fungus</name>
    <name type="synonym">Magnaporthe grisea</name>
    <dbReference type="NCBI Taxonomy" id="148305"/>
    <lineage>
        <taxon>Eukaryota</taxon>
        <taxon>Fungi</taxon>
        <taxon>Dikarya</taxon>
        <taxon>Ascomycota</taxon>
        <taxon>Pezizomycotina</taxon>
        <taxon>Sordariomycetes</taxon>
        <taxon>Sordariomycetidae</taxon>
        <taxon>Magnaporthales</taxon>
        <taxon>Pyriculariaceae</taxon>
        <taxon>Pyricularia</taxon>
    </lineage>
</organism>
<dbReference type="InterPro" id="IPR020850">
    <property type="entry name" value="GED_dom"/>
</dbReference>
<dbReference type="Pfam" id="PF00350">
    <property type="entry name" value="Dynamin_N"/>
    <property type="match status" value="1"/>
</dbReference>
<dbReference type="SUPFAM" id="SSF52540">
    <property type="entry name" value="P-loop containing nucleoside triphosphate hydrolases"/>
    <property type="match status" value="1"/>
</dbReference>
<feature type="region of interest" description="Disordered" evidence="1">
    <location>
        <begin position="600"/>
        <end position="619"/>
    </location>
</feature>
<evidence type="ECO:0000313" key="5">
    <source>
        <dbReference type="Proteomes" id="UP001059893"/>
    </source>
</evidence>
<feature type="compositionally biased region" description="Basic and acidic residues" evidence="1">
    <location>
        <begin position="1"/>
        <end position="14"/>
    </location>
</feature>
<dbReference type="InterPro" id="IPR027417">
    <property type="entry name" value="P-loop_NTPase"/>
</dbReference>
<feature type="compositionally biased region" description="Polar residues" evidence="1">
    <location>
        <begin position="923"/>
        <end position="950"/>
    </location>
</feature>
<dbReference type="Gene3D" id="3.40.50.300">
    <property type="entry name" value="P-loop containing nucleotide triphosphate hydrolases"/>
    <property type="match status" value="1"/>
</dbReference>
<dbReference type="CDD" id="cd08771">
    <property type="entry name" value="DLP_1"/>
    <property type="match status" value="1"/>
</dbReference>
<sequence>MPRVIKQEPQRSRETPASPCAGRTPVRVNRTPTMTSRASEDVNLNTTARRNARSLAPSADTRQAQAMAALQDDSDSDPDLVVIREMRQVVKPDPDRHRAVPGRGLGVNVDSDSLLNRNFERIAKNLKALGETLSELQTLGIQHVDLPSLVLVGDQSSGKSTLMSGIAGISLPHREGMCTRCPVHIRLSKSDSWALQISLQQDYTYVGTNSVASDDFGPWSPQPRVVKEFWSCREKDDDRIRNAIRWAQVAILNHHKPHRLYVPRAQQPDDEARLQEEEKSAETDFSPNVVALQISGPNLPDISFYDLPGLIKATRREEDHYLVKVVENMARKYIADPNAIIMWAVPMNSDPENSSTLAIIRKEAAQNRTVGVLTKADLLPPGNHEQWLGMLAGTQHSVGYKFFITARQPTDPESQNSFEEAFFNGQAPDGVNPWSDRFQQHGDRCGLNQLVVFLSDTLNRAFYQSLPGILETISDRLRYVNGELAKLPDTPDHPYAELREALIGFVNGVRNGLGLTVTGHFDADCKSLLDAFERKILELKPRYIVKSPAPSRRPMTPQARRIGPAPTPTPSRTATSQSSIDLTLDDDTPVPPSRRRRLDTFLEGQQPTNGTPKRSCPTVKQEESFRVAVATPPVSPVKNDLATVRRRCQARARDGEPDVTPPEIYPELSLEAISRWARPLDDCVDSFIQLLSRKLDQVLEMSFEKLRTKAAFREAKNHLAAYVQQQKEELSQSLSTLFSRESKRLYTRNTEAFERHKQAEREILLHRRYECRWREHQESLGKDAPPIKDHDKLTAQEKKDKANNLQLLGPDEYARELEICAHVRGYYLTAAKRFIDCVGQAIVSDLIPSMVTTLSRSHLDEKLGLAGPQAISPERIDALMAEEHHVAAQRKKHQDEQQKLQKAMESITKLESAGDGEDDHSADASSEATNAATSFASRNNNGLGASQSAPRYQPYADDGMDVDHSGGVA</sequence>
<accession>A0ABQ8NNL2</accession>
<dbReference type="InterPro" id="IPR022812">
    <property type="entry name" value="Dynamin"/>
</dbReference>
<dbReference type="PROSITE" id="PS51718">
    <property type="entry name" value="G_DYNAMIN_2"/>
    <property type="match status" value="1"/>
</dbReference>
<comment type="caution">
    <text evidence="4">The sequence shown here is derived from an EMBL/GenBank/DDBJ whole genome shotgun (WGS) entry which is preliminary data.</text>
</comment>
<evidence type="ECO:0000313" key="4">
    <source>
        <dbReference type="EMBL" id="KAI6299714.1"/>
    </source>
</evidence>
<feature type="compositionally biased region" description="Polar residues" evidence="1">
    <location>
        <begin position="30"/>
        <end position="41"/>
    </location>
</feature>
<proteinExistence type="predicted"/>
<dbReference type="PROSITE" id="PS51388">
    <property type="entry name" value="GED"/>
    <property type="match status" value="1"/>
</dbReference>
<feature type="region of interest" description="Disordered" evidence="1">
    <location>
        <begin position="884"/>
        <end position="903"/>
    </location>
</feature>
<evidence type="ECO:0000259" key="3">
    <source>
        <dbReference type="PROSITE" id="PS51718"/>
    </source>
</evidence>
<dbReference type="PRINTS" id="PR00195">
    <property type="entry name" value="DYNAMIN"/>
</dbReference>
<dbReference type="PANTHER" id="PTHR11566">
    <property type="entry name" value="DYNAMIN"/>
    <property type="match status" value="1"/>
</dbReference>
<evidence type="ECO:0000256" key="1">
    <source>
        <dbReference type="SAM" id="MobiDB-lite"/>
    </source>
</evidence>
<dbReference type="InterPro" id="IPR030381">
    <property type="entry name" value="G_DYNAMIN_dom"/>
</dbReference>
<feature type="domain" description="GED" evidence="2">
    <location>
        <begin position="816"/>
        <end position="915"/>
    </location>
</feature>
<protein>
    <recommendedName>
        <fullName evidence="6">Dynamin family protein</fullName>
    </recommendedName>
</protein>
<feature type="region of interest" description="Disordered" evidence="1">
    <location>
        <begin position="547"/>
        <end position="595"/>
    </location>
</feature>
<keyword evidence="5" id="KW-1185">Reference proteome</keyword>
<reference evidence="4" key="1">
    <citation type="submission" date="2021-01" db="EMBL/GenBank/DDBJ databases">
        <title>Deciphering the adaptive evolutionary patterns associated with biogeogrpahic diversity in the finger millet blast pathogen Magnaporthe oryzae in Eastern Africa.</title>
        <authorList>
            <person name="Onyema G."/>
            <person name="Shittu T.A."/>
            <person name="Dodsworth S."/>
            <person name="Devilliers S."/>
            <person name="Muthumeenakshi S."/>
            <person name="Sreenivasaprasad S."/>
        </authorList>
    </citation>
    <scope>NUCLEOTIDE SEQUENCE</scope>
    <source>
        <strain evidence="4">D15/s37</strain>
    </source>
</reference>
<dbReference type="SMART" id="SM00053">
    <property type="entry name" value="DYNc"/>
    <property type="match status" value="1"/>
</dbReference>
<evidence type="ECO:0000259" key="2">
    <source>
        <dbReference type="PROSITE" id="PS51388"/>
    </source>
</evidence>
<dbReference type="PANTHER" id="PTHR11566:SF131">
    <property type="entry name" value="GTPASE, PUTATIVE (AFU_ORTHOLOGUE AFUA_6G07630)-RELATED"/>
    <property type="match status" value="1"/>
</dbReference>
<feature type="domain" description="Dynamin-type G" evidence="3">
    <location>
        <begin position="143"/>
        <end position="467"/>
    </location>
</feature>
<feature type="compositionally biased region" description="Low complexity" evidence="1">
    <location>
        <begin position="570"/>
        <end position="582"/>
    </location>
</feature>
<name>A0ABQ8NNL2_PYRGI</name>
<feature type="region of interest" description="Disordered" evidence="1">
    <location>
        <begin position="911"/>
        <end position="969"/>
    </location>
</feature>
<dbReference type="Proteomes" id="UP001059893">
    <property type="component" value="Unassembled WGS sequence"/>
</dbReference>
<feature type="compositionally biased region" description="Polar residues" evidence="1">
    <location>
        <begin position="603"/>
        <end position="612"/>
    </location>
</feature>
<dbReference type="Gene3D" id="1.20.120.1240">
    <property type="entry name" value="Dynamin, middle domain"/>
    <property type="match status" value="1"/>
</dbReference>
<dbReference type="InterPro" id="IPR001401">
    <property type="entry name" value="Dynamin_GTPase"/>
</dbReference>
<dbReference type="InterPro" id="IPR045063">
    <property type="entry name" value="Dynamin_N"/>
</dbReference>